<feature type="chain" id="PRO_5002844637" evidence="1">
    <location>
        <begin position="20"/>
        <end position="156"/>
    </location>
</feature>
<dbReference type="PeptideAtlas" id="B6EU70"/>
<dbReference type="KEGG" id="cel:CELE_Y6G8.14"/>
<protein>
    <submittedName>
        <fullName evidence="3">Apple domain-containing protein</fullName>
    </submittedName>
</protein>
<sequence>MHLFLNILAFASIGLLVNGEEWCMTQFFCGYQHSVITYPFFTGKVADADECKNRCLNNPACMSSEFRYNSMQCLNFNTASANPYYLMSNAYYDNPPKNEWNPVKSDVALKFPKKNGVCAPNEVINAYNRGDVTTIPNGKKYKLRRQTVDIWELQSI</sequence>
<dbReference type="PaxDb" id="6239-Y6G8.14"/>
<feature type="domain" description="Apple" evidence="2">
    <location>
        <begin position="23"/>
        <end position="99"/>
    </location>
</feature>
<gene>
    <name evidence="3" type="ORF">CELE_Y6G8.14</name>
    <name evidence="3 5" type="ORF">Y6G8.14</name>
</gene>
<dbReference type="Pfam" id="PF00024">
    <property type="entry name" value="PAN_1"/>
    <property type="match status" value="1"/>
</dbReference>
<proteinExistence type="predicted"/>
<organism evidence="3 4">
    <name type="scientific">Caenorhabditis elegans</name>
    <dbReference type="NCBI Taxonomy" id="6239"/>
    <lineage>
        <taxon>Eukaryota</taxon>
        <taxon>Metazoa</taxon>
        <taxon>Ecdysozoa</taxon>
        <taxon>Nematoda</taxon>
        <taxon>Chromadorea</taxon>
        <taxon>Rhabditida</taxon>
        <taxon>Rhabditina</taxon>
        <taxon>Rhabditomorpha</taxon>
        <taxon>Rhabditoidea</taxon>
        <taxon>Rhabditidae</taxon>
        <taxon>Peloderinae</taxon>
        <taxon>Caenorhabditis</taxon>
    </lineage>
</organism>
<accession>B6EU70</accession>
<keyword evidence="4" id="KW-1185">Reference proteome</keyword>
<dbReference type="HOGENOM" id="CLU_1733126_0_0_1"/>
<evidence type="ECO:0000259" key="2">
    <source>
        <dbReference type="PROSITE" id="PS50948"/>
    </source>
</evidence>
<feature type="signal peptide" evidence="1">
    <location>
        <begin position="1"/>
        <end position="19"/>
    </location>
</feature>
<dbReference type="PhylomeDB" id="B6EU70"/>
<dbReference type="CTD" id="13217923"/>
<evidence type="ECO:0000256" key="1">
    <source>
        <dbReference type="SAM" id="SignalP"/>
    </source>
</evidence>
<evidence type="ECO:0000313" key="5">
    <source>
        <dbReference type="WormBase" id="Y6G8.14"/>
    </source>
</evidence>
<dbReference type="Bgee" id="WBGene00138715">
    <property type="expression patterns" value="Expressed in adult organism"/>
</dbReference>
<dbReference type="OMA" id="MSSEFRY"/>
<dbReference type="InParanoid" id="B6EU70"/>
<dbReference type="GeneID" id="13217923"/>
<dbReference type="Proteomes" id="UP000001940">
    <property type="component" value="Chromosome V"/>
</dbReference>
<dbReference type="EMBL" id="BX284605">
    <property type="protein sequence ID" value="CAR81378.1"/>
    <property type="molecule type" value="Genomic_DNA"/>
</dbReference>
<dbReference type="SUPFAM" id="SSF57414">
    <property type="entry name" value="Hairpin loop containing domain-like"/>
    <property type="match status" value="1"/>
</dbReference>
<dbReference type="RefSeq" id="NP_001256750.1">
    <property type="nucleotide sequence ID" value="NM_001269821.1"/>
</dbReference>
<evidence type="ECO:0000313" key="3">
    <source>
        <dbReference type="EMBL" id="CAR81378.1"/>
    </source>
</evidence>
<reference evidence="3 4" key="1">
    <citation type="journal article" date="1998" name="Science">
        <title>Genome sequence of the nematode C. elegans: a platform for investigating biology.</title>
        <authorList>
            <consortium name="The C. elegans sequencing consortium"/>
            <person name="Sulson J.E."/>
            <person name="Waterston R."/>
        </authorList>
    </citation>
    <scope>NUCLEOTIDE SEQUENCE [LARGE SCALE GENOMIC DNA]</scope>
    <source>
        <strain evidence="3 4">Bristol N2</strain>
    </source>
</reference>
<keyword evidence="1" id="KW-0732">Signal</keyword>
<dbReference type="PROSITE" id="PS50948">
    <property type="entry name" value="PAN"/>
    <property type="match status" value="1"/>
</dbReference>
<dbReference type="FunCoup" id="B6EU70">
    <property type="interactions" value="184"/>
</dbReference>
<dbReference type="WormBase" id="Y6G8.14">
    <property type="protein sequence ID" value="CE43051"/>
    <property type="gene ID" value="WBGene00138715"/>
</dbReference>
<evidence type="ECO:0000313" key="4">
    <source>
        <dbReference type="Proteomes" id="UP000001940"/>
    </source>
</evidence>
<dbReference type="SMR" id="B6EU70"/>
<dbReference type="AGR" id="WB:WBGene00138715"/>
<name>B6EU70_CAEEL</name>
<dbReference type="AlphaFoldDB" id="B6EU70"/>
<dbReference type="InterPro" id="IPR003609">
    <property type="entry name" value="Pan_app"/>
</dbReference>